<feature type="domain" description="C2H2-type" evidence="11">
    <location>
        <begin position="549"/>
        <end position="576"/>
    </location>
</feature>
<keyword evidence="8" id="KW-0804">Transcription</keyword>
<feature type="domain" description="SET" evidence="12">
    <location>
        <begin position="297"/>
        <end position="416"/>
    </location>
</feature>
<comment type="similarity">
    <text evidence="2">Belongs to the krueppel C2H2-type zinc-finger protein family.</text>
</comment>
<accession>A0AAD9IUE4</accession>
<evidence type="ECO:0000256" key="3">
    <source>
        <dbReference type="ARBA" id="ARBA00022723"/>
    </source>
</evidence>
<gene>
    <name evidence="13" type="ORF">LSH36_1218g00061</name>
</gene>
<dbReference type="InterPro" id="IPR050527">
    <property type="entry name" value="Snail/Krueppel_Znf"/>
</dbReference>
<dbReference type="Proteomes" id="UP001208570">
    <property type="component" value="Unassembled WGS sequence"/>
</dbReference>
<proteinExistence type="inferred from homology"/>
<keyword evidence="6" id="KW-0862">Zinc</keyword>
<dbReference type="PANTHER" id="PTHR24388">
    <property type="entry name" value="ZINC FINGER PROTEIN"/>
    <property type="match status" value="1"/>
</dbReference>
<dbReference type="FunFam" id="3.30.160.60:FF:000188">
    <property type="entry name" value="Zinc finger protein 787"/>
    <property type="match status" value="1"/>
</dbReference>
<evidence type="ECO:0000256" key="5">
    <source>
        <dbReference type="ARBA" id="ARBA00022771"/>
    </source>
</evidence>
<reference evidence="13" key="1">
    <citation type="journal article" date="2023" name="Mol. Biol. Evol.">
        <title>Third-Generation Sequencing Reveals the Adaptive Role of the Epigenome in Three Deep-Sea Polychaetes.</title>
        <authorList>
            <person name="Perez M."/>
            <person name="Aroh O."/>
            <person name="Sun Y."/>
            <person name="Lan Y."/>
            <person name="Juniper S.K."/>
            <person name="Young C.R."/>
            <person name="Angers B."/>
            <person name="Qian P.Y."/>
        </authorList>
    </citation>
    <scope>NUCLEOTIDE SEQUENCE</scope>
    <source>
        <strain evidence="13">P08H-3</strain>
    </source>
</reference>
<evidence type="ECO:0000256" key="1">
    <source>
        <dbReference type="ARBA" id="ARBA00004123"/>
    </source>
</evidence>
<evidence type="ECO:0000259" key="11">
    <source>
        <dbReference type="PROSITE" id="PS50157"/>
    </source>
</evidence>
<dbReference type="Pfam" id="PF13912">
    <property type="entry name" value="zf-C2H2_6"/>
    <property type="match status" value="2"/>
</dbReference>
<feature type="domain" description="C2H2-type" evidence="11">
    <location>
        <begin position="577"/>
        <end position="604"/>
    </location>
</feature>
<dbReference type="PANTHER" id="PTHR24388:SF104">
    <property type="entry name" value="AT-RICH BINDING PROTEIN-RELATED"/>
    <property type="match status" value="1"/>
</dbReference>
<evidence type="ECO:0000256" key="4">
    <source>
        <dbReference type="ARBA" id="ARBA00022737"/>
    </source>
</evidence>
<dbReference type="InterPro" id="IPR013087">
    <property type="entry name" value="Znf_C2H2_type"/>
</dbReference>
<evidence type="ECO:0000256" key="2">
    <source>
        <dbReference type="ARBA" id="ARBA00006991"/>
    </source>
</evidence>
<dbReference type="AlphaFoldDB" id="A0AAD9IUE4"/>
<dbReference type="SUPFAM" id="SSF82199">
    <property type="entry name" value="SET domain"/>
    <property type="match status" value="1"/>
</dbReference>
<name>A0AAD9IUE4_9ANNE</name>
<dbReference type="GO" id="GO:0008270">
    <property type="term" value="F:zinc ion binding"/>
    <property type="evidence" value="ECO:0007669"/>
    <property type="project" value="UniProtKB-KW"/>
</dbReference>
<keyword evidence="7" id="KW-0238">DNA-binding</keyword>
<dbReference type="SMART" id="SM00355">
    <property type="entry name" value="ZnF_C2H2"/>
    <property type="match status" value="7"/>
</dbReference>
<dbReference type="Pfam" id="PF21549">
    <property type="entry name" value="PRDM2_PR"/>
    <property type="match status" value="1"/>
</dbReference>
<keyword evidence="5 10" id="KW-0863">Zinc-finger</keyword>
<dbReference type="EMBL" id="JAODUP010001219">
    <property type="protein sequence ID" value="KAK2140884.1"/>
    <property type="molecule type" value="Genomic_DNA"/>
</dbReference>
<protein>
    <recommendedName>
        <fullName evidence="15">PRDM4</fullName>
    </recommendedName>
</protein>
<evidence type="ECO:0000256" key="6">
    <source>
        <dbReference type="ARBA" id="ARBA00022833"/>
    </source>
</evidence>
<keyword evidence="4" id="KW-0677">Repeat</keyword>
<keyword evidence="3" id="KW-0479">Metal-binding</keyword>
<dbReference type="GO" id="GO:0000981">
    <property type="term" value="F:DNA-binding transcription factor activity, RNA polymerase II-specific"/>
    <property type="evidence" value="ECO:0007669"/>
    <property type="project" value="TreeGrafter"/>
</dbReference>
<evidence type="ECO:0000313" key="14">
    <source>
        <dbReference type="Proteomes" id="UP001208570"/>
    </source>
</evidence>
<evidence type="ECO:0000256" key="10">
    <source>
        <dbReference type="PROSITE-ProRule" id="PRU00042"/>
    </source>
</evidence>
<evidence type="ECO:0000256" key="8">
    <source>
        <dbReference type="ARBA" id="ARBA00023163"/>
    </source>
</evidence>
<organism evidence="13 14">
    <name type="scientific">Paralvinella palmiformis</name>
    <dbReference type="NCBI Taxonomy" id="53620"/>
    <lineage>
        <taxon>Eukaryota</taxon>
        <taxon>Metazoa</taxon>
        <taxon>Spiralia</taxon>
        <taxon>Lophotrochozoa</taxon>
        <taxon>Annelida</taxon>
        <taxon>Polychaeta</taxon>
        <taxon>Sedentaria</taxon>
        <taxon>Canalipalpata</taxon>
        <taxon>Terebellida</taxon>
        <taxon>Terebelliformia</taxon>
        <taxon>Alvinellidae</taxon>
        <taxon>Paralvinella</taxon>
    </lineage>
</organism>
<evidence type="ECO:0000313" key="13">
    <source>
        <dbReference type="EMBL" id="KAK2140884.1"/>
    </source>
</evidence>
<comment type="caution">
    <text evidence="13">The sequence shown here is derived from an EMBL/GenBank/DDBJ whole genome shotgun (WGS) entry which is preliminary data.</text>
</comment>
<dbReference type="PROSITE" id="PS50280">
    <property type="entry name" value="SET"/>
    <property type="match status" value="1"/>
</dbReference>
<dbReference type="Gene3D" id="2.170.270.10">
    <property type="entry name" value="SET domain"/>
    <property type="match status" value="1"/>
</dbReference>
<dbReference type="Pfam" id="PF00096">
    <property type="entry name" value="zf-C2H2"/>
    <property type="match status" value="4"/>
</dbReference>
<evidence type="ECO:0008006" key="15">
    <source>
        <dbReference type="Google" id="ProtNLM"/>
    </source>
</evidence>
<dbReference type="PROSITE" id="PS00028">
    <property type="entry name" value="ZINC_FINGER_C2H2_1"/>
    <property type="match status" value="6"/>
</dbReference>
<dbReference type="PROSITE" id="PS50157">
    <property type="entry name" value="ZINC_FINGER_C2H2_2"/>
    <property type="match status" value="5"/>
</dbReference>
<feature type="domain" description="C2H2-type" evidence="11">
    <location>
        <begin position="493"/>
        <end position="520"/>
    </location>
</feature>
<evidence type="ECO:0000256" key="7">
    <source>
        <dbReference type="ARBA" id="ARBA00023125"/>
    </source>
</evidence>
<dbReference type="InterPro" id="IPR046341">
    <property type="entry name" value="SET_dom_sf"/>
</dbReference>
<dbReference type="InterPro" id="IPR036236">
    <property type="entry name" value="Znf_C2H2_sf"/>
</dbReference>
<feature type="domain" description="C2H2-type" evidence="11">
    <location>
        <begin position="521"/>
        <end position="548"/>
    </location>
</feature>
<comment type="subcellular location">
    <subcellularLocation>
        <location evidence="1">Nucleus</location>
    </subcellularLocation>
</comment>
<dbReference type="GO" id="GO:0005634">
    <property type="term" value="C:nucleus"/>
    <property type="evidence" value="ECO:0007669"/>
    <property type="project" value="UniProtKB-SubCell"/>
</dbReference>
<dbReference type="InterPro" id="IPR001214">
    <property type="entry name" value="SET_dom"/>
</dbReference>
<dbReference type="Gene3D" id="3.30.160.60">
    <property type="entry name" value="Classic Zinc Finger"/>
    <property type="match status" value="5"/>
</dbReference>
<dbReference type="SUPFAM" id="SSF57667">
    <property type="entry name" value="beta-beta-alpha zinc fingers"/>
    <property type="match status" value="4"/>
</dbReference>
<evidence type="ECO:0000256" key="9">
    <source>
        <dbReference type="ARBA" id="ARBA00023242"/>
    </source>
</evidence>
<keyword evidence="9" id="KW-0539">Nucleus</keyword>
<keyword evidence="14" id="KW-1185">Reference proteome</keyword>
<sequence>MDKTVEGSVPLCFVEQMAALTSGSLPLMQQEVQVSHVHSSCNPASLMKVSCQEGSLSAQNCTEKQYFVSTATLPDTLQVCNTVNTFPSVLMSPLQTPDKDSPCSISASVLDKLHSVLLPNLSTNVPTTLPQYTSNDNQLLVGANSGAEDTAHAVVGVASDLHSSLPVVQLTNSDIAVPSTGVDESIHGQVNCNIAANSNVLMSSDVSVLPVSASVKNLSTVQLPIVELLMETSSSDNIIQEDQEHLQIIELVPVASAHVYCVECNDTYIGDCNQHSTQYTHIQDSVIESRARASLPKCLYLMDVNRPHKSSSAGITATGVFCGEDIPAKTLFGPLEGVMSSESAENKANIWQLFQNGTTAMYLDCTSEDRSNWLMFMRRASNNAEQTVVVYQQGLELYYVTSKPVLKGQELLYWYSATYAQLLALPRRPDLLLYCNICHEQFISLDAIAGHKKKMHPNPTTKRRFFCPICQKAFTSRHKVNIHMTKHTKMKPFACSECGKGFTDKSNLRKHMKIHNGEKNYKCFYCDKQFRQKAHLDTHIVIHTGKKQLMCKYCEKRFARPGDLKQHTYIHTNERNLLCSVCSKVFHRQQNLNKHMKIHSSDGKHLPCLQCGKGFPDKYHRTRHNATCKGIKTVSHIQSETGIELGLSTAKKRVEKRDCQQSQLQLDSVDAS</sequence>
<dbReference type="GO" id="GO:0000978">
    <property type="term" value="F:RNA polymerase II cis-regulatory region sequence-specific DNA binding"/>
    <property type="evidence" value="ECO:0007669"/>
    <property type="project" value="TreeGrafter"/>
</dbReference>
<dbReference type="FunFam" id="3.30.160.60:FF:000759">
    <property type="entry name" value="zinc finger protein 16"/>
    <property type="match status" value="1"/>
</dbReference>
<feature type="domain" description="C2H2-type" evidence="11">
    <location>
        <begin position="465"/>
        <end position="492"/>
    </location>
</feature>
<evidence type="ECO:0000259" key="12">
    <source>
        <dbReference type="PROSITE" id="PS50280"/>
    </source>
</evidence>